<keyword evidence="1" id="KW-0472">Membrane</keyword>
<feature type="transmembrane region" description="Helical" evidence="1">
    <location>
        <begin position="23"/>
        <end position="45"/>
    </location>
</feature>
<comment type="caution">
    <text evidence="2">The sequence shown here is derived from an EMBL/GenBank/DDBJ whole genome shotgun (WGS) entry which is preliminary data.</text>
</comment>
<organism evidence="2 3">
    <name type="scientific">Kordia aestuariivivens</name>
    <dbReference type="NCBI Taxonomy" id="2759037"/>
    <lineage>
        <taxon>Bacteria</taxon>
        <taxon>Pseudomonadati</taxon>
        <taxon>Bacteroidota</taxon>
        <taxon>Flavobacteriia</taxon>
        <taxon>Flavobacteriales</taxon>
        <taxon>Flavobacteriaceae</taxon>
        <taxon>Kordia</taxon>
    </lineage>
</organism>
<evidence type="ECO:0000313" key="3">
    <source>
        <dbReference type="Proteomes" id="UP000619238"/>
    </source>
</evidence>
<keyword evidence="3" id="KW-1185">Reference proteome</keyword>
<name>A0ABR7Q8L0_9FLAO</name>
<reference evidence="2 3" key="1">
    <citation type="submission" date="2020-07" db="EMBL/GenBank/DDBJ databases">
        <title>Description of Kordia aestuariivivens sp. nov., isolated from a tidal flat.</title>
        <authorList>
            <person name="Park S."/>
            <person name="Yoon J.-H."/>
        </authorList>
    </citation>
    <scope>NUCLEOTIDE SEQUENCE [LARGE SCALE GENOMIC DNA]</scope>
    <source>
        <strain evidence="2 3">YSTF-M3</strain>
    </source>
</reference>
<protein>
    <recommendedName>
        <fullName evidence="4">YcxB-like protein domain-containing protein</fullName>
    </recommendedName>
</protein>
<sequence length="163" mass="18771">MKASTVEFKENEIVIVGAKSPMIIRIVLGILMVIFLLIPIFVAIYRVSEGLGLHFSIVLIAAFTWAFAYFFLRTILWNSFGKEIITLTPEFIEYEADYKLFKGAKVAISGKDLEFTYIEMEKETQTFIICDAVPELIENVLPISIHNMRKLESKITDYYRKLT</sequence>
<gene>
    <name evidence="2" type="ORF">H2O64_09425</name>
</gene>
<dbReference type="Proteomes" id="UP000619238">
    <property type="component" value="Unassembled WGS sequence"/>
</dbReference>
<keyword evidence="1" id="KW-0812">Transmembrane</keyword>
<evidence type="ECO:0008006" key="4">
    <source>
        <dbReference type="Google" id="ProtNLM"/>
    </source>
</evidence>
<accession>A0ABR7Q8L0</accession>
<keyword evidence="1" id="KW-1133">Transmembrane helix</keyword>
<dbReference type="RefSeq" id="WP_187561942.1">
    <property type="nucleotide sequence ID" value="NZ_JACGWS010000005.1"/>
</dbReference>
<dbReference type="EMBL" id="JACGWS010000005">
    <property type="protein sequence ID" value="MBC8754890.1"/>
    <property type="molecule type" value="Genomic_DNA"/>
</dbReference>
<proteinExistence type="predicted"/>
<feature type="transmembrane region" description="Helical" evidence="1">
    <location>
        <begin position="51"/>
        <end position="72"/>
    </location>
</feature>
<evidence type="ECO:0000256" key="1">
    <source>
        <dbReference type="SAM" id="Phobius"/>
    </source>
</evidence>
<evidence type="ECO:0000313" key="2">
    <source>
        <dbReference type="EMBL" id="MBC8754890.1"/>
    </source>
</evidence>